<dbReference type="EMBL" id="CM011694">
    <property type="protein sequence ID" value="TMS04566.1"/>
    <property type="molecule type" value="Genomic_DNA"/>
</dbReference>
<protein>
    <submittedName>
        <fullName evidence="1">Uncharacterized protein</fullName>
    </submittedName>
</protein>
<dbReference type="Proteomes" id="UP000793456">
    <property type="component" value="Chromosome XXI"/>
</dbReference>
<proteinExistence type="predicted"/>
<evidence type="ECO:0000313" key="1">
    <source>
        <dbReference type="EMBL" id="TMS04566.1"/>
    </source>
</evidence>
<evidence type="ECO:0000313" key="2">
    <source>
        <dbReference type="Proteomes" id="UP000793456"/>
    </source>
</evidence>
<accession>A0ACD3QBF9</accession>
<organism evidence="1 2">
    <name type="scientific">Larimichthys crocea</name>
    <name type="common">Large yellow croaker</name>
    <name type="synonym">Pseudosciaena crocea</name>
    <dbReference type="NCBI Taxonomy" id="215358"/>
    <lineage>
        <taxon>Eukaryota</taxon>
        <taxon>Metazoa</taxon>
        <taxon>Chordata</taxon>
        <taxon>Craniata</taxon>
        <taxon>Vertebrata</taxon>
        <taxon>Euteleostomi</taxon>
        <taxon>Actinopterygii</taxon>
        <taxon>Neopterygii</taxon>
        <taxon>Teleostei</taxon>
        <taxon>Neoteleostei</taxon>
        <taxon>Acanthomorphata</taxon>
        <taxon>Eupercaria</taxon>
        <taxon>Sciaenidae</taxon>
        <taxon>Larimichthys</taxon>
    </lineage>
</organism>
<comment type="caution">
    <text evidence="1">The sequence shown here is derived from an EMBL/GenBank/DDBJ whole genome shotgun (WGS) entry which is preliminary data.</text>
</comment>
<name>A0ACD3QBF9_LARCR</name>
<reference evidence="1" key="1">
    <citation type="submission" date="2018-11" db="EMBL/GenBank/DDBJ databases">
        <title>The sequence and de novo assembly of Larimichthys crocea genome using PacBio and Hi-C technologies.</title>
        <authorList>
            <person name="Xu P."/>
            <person name="Chen B."/>
            <person name="Zhou Z."/>
            <person name="Ke Q."/>
            <person name="Wu Y."/>
            <person name="Bai H."/>
            <person name="Pu F."/>
        </authorList>
    </citation>
    <scope>NUCLEOTIDE SEQUENCE</scope>
    <source>
        <tissue evidence="1">Muscle</tissue>
    </source>
</reference>
<keyword evidence="2" id="KW-1185">Reference proteome</keyword>
<sequence length="562" mass="62598">MSLSSASSLDRGDTSEDFLDDFYSVGDVLSDGDMPDNRKTSTTTQTRLHSFLNETLDWDSMDLGGHEEKSPMQDSQGPLMSPERSDVLQTSSVEMSPSNSSGGTYMWDEDGLEPLGGPVTHPCDSYDDSELNSMRKADLALLEDSRMLIYVKTGFNMETDRMSHIERSERAGRQGQRRKHHRWSGPDHFHNDNRSHVFQHYDGLKASRISPRQIPSEGRQHGYIAMLDELTLEHMTQDCSSLKNQLLRLKTLLQIEDTDCSADAPEEIEDNTTASQVLREELRSRDKTIAQLTLQCQQLQQHQREQMPAQGRQFRCQCHHQRAPSSLRHSDRQMDKRMQHQYDKATQTYWRPSSHAHQILQPFNPCLSEHLRQGRIVKTPPTEGRSDLLRSRPEEGTRIDADSPLEDLMADASGPANPDELSHLLSTHHLHRPGSEANARDSPASAAQSAGQHGWKAPAVTLQNSVTPRSAGSACPRMLQPPRLHKHVSLPALKPGGTGGFVSLKSGCSLGTLANRTKQLPPPTRGLPCFNASPQVQPRSLCRTSVASASQSIRVLQGTTGH</sequence>
<gene>
    <name evidence="1" type="ORF">E3U43_009723</name>
</gene>